<proteinExistence type="predicted"/>
<name>A0A1B1UCL0_9BRAD</name>
<keyword evidence="1" id="KW-0812">Transmembrane</keyword>
<accession>A0A1B1UCL0</accession>
<keyword evidence="5" id="KW-1185">Reference proteome</keyword>
<dbReference type="OrthoDB" id="8227889at2"/>
<protein>
    <recommendedName>
        <fullName evidence="3">Ice-binding protein C-terminal domain-containing protein</fullName>
    </recommendedName>
</protein>
<feature type="domain" description="Ice-binding protein C-terminal" evidence="3">
    <location>
        <begin position="196"/>
        <end position="219"/>
    </location>
</feature>
<evidence type="ECO:0000313" key="5">
    <source>
        <dbReference type="Proteomes" id="UP000092839"/>
    </source>
</evidence>
<organism evidence="4 5">
    <name type="scientific">Bradyrhizobium icense</name>
    <dbReference type="NCBI Taxonomy" id="1274631"/>
    <lineage>
        <taxon>Bacteria</taxon>
        <taxon>Pseudomonadati</taxon>
        <taxon>Pseudomonadota</taxon>
        <taxon>Alphaproteobacteria</taxon>
        <taxon>Hyphomicrobiales</taxon>
        <taxon>Nitrobacteraceae</taxon>
        <taxon>Bradyrhizobium</taxon>
    </lineage>
</organism>
<sequence>MKKLLAMALAGVALVGLSIVPASAAFLTGTFDVTIWNGAPNGVDSNNLANAIPTGTADAHFTYTGPLNWVDIEPQNTTPAGNLASSFLNFANISGYTSPNGTLNNLADFASLSLSIKDNAYVTFFLITGNYYGPGGTITHDDGALLKLNGTTVVDSPGQTVAITQNFANPLGNTTVPFELWYVSANGAPSVLQVTAVPEPATWAMMILGFLGIGFIAYRGKRNQTGFRLA</sequence>
<feature type="chain" id="PRO_5008530353" description="Ice-binding protein C-terminal domain-containing protein" evidence="2">
    <location>
        <begin position="25"/>
        <end position="230"/>
    </location>
</feature>
<keyword evidence="2" id="KW-0732">Signal</keyword>
<dbReference type="NCBIfam" id="NF035944">
    <property type="entry name" value="PEPxxWA-CTERM"/>
    <property type="match status" value="1"/>
</dbReference>
<gene>
    <name evidence="4" type="ORF">LMTR13_09810</name>
</gene>
<dbReference type="AlphaFoldDB" id="A0A1B1UCL0"/>
<evidence type="ECO:0000259" key="3">
    <source>
        <dbReference type="Pfam" id="PF07589"/>
    </source>
</evidence>
<evidence type="ECO:0000313" key="4">
    <source>
        <dbReference type="EMBL" id="ANW00416.1"/>
    </source>
</evidence>
<dbReference type="NCBIfam" id="TIGR02595">
    <property type="entry name" value="PEP_CTERM"/>
    <property type="match status" value="1"/>
</dbReference>
<dbReference type="KEGG" id="bic:LMTR13_09810"/>
<dbReference type="Proteomes" id="UP000092839">
    <property type="component" value="Chromosome"/>
</dbReference>
<keyword evidence="1" id="KW-1133">Transmembrane helix</keyword>
<dbReference type="RefSeq" id="WP_065727694.1">
    <property type="nucleotide sequence ID" value="NZ_CP016428.1"/>
</dbReference>
<reference evidence="4 5" key="1">
    <citation type="submission" date="2016-07" db="EMBL/GenBank/DDBJ databases">
        <title>Complete genome sequence of Bradyrhizobium icense LMTR 13T, a potential inoculant strain isolated from lima bean (Phaseolus lunatus) in Peru.</title>
        <authorList>
            <person name="Ormeno-Orrillo E."/>
            <person name="Duran D."/>
            <person name="Rogel M.A."/>
            <person name="Rey L."/>
            <person name="Imperial J."/>
            <person name="Ruiz-Argueso T."/>
            <person name="Martinez-Romero E."/>
        </authorList>
    </citation>
    <scope>NUCLEOTIDE SEQUENCE [LARGE SCALE GENOMIC DNA]</scope>
    <source>
        <strain evidence="4 5">LMTR 13</strain>
    </source>
</reference>
<feature type="transmembrane region" description="Helical" evidence="1">
    <location>
        <begin position="201"/>
        <end position="218"/>
    </location>
</feature>
<dbReference type="InterPro" id="IPR013424">
    <property type="entry name" value="Ice-binding_C"/>
</dbReference>
<evidence type="ECO:0000256" key="1">
    <source>
        <dbReference type="SAM" id="Phobius"/>
    </source>
</evidence>
<dbReference type="EMBL" id="CP016428">
    <property type="protein sequence ID" value="ANW00416.1"/>
    <property type="molecule type" value="Genomic_DNA"/>
</dbReference>
<evidence type="ECO:0000256" key="2">
    <source>
        <dbReference type="SAM" id="SignalP"/>
    </source>
</evidence>
<dbReference type="Pfam" id="PF07589">
    <property type="entry name" value="PEP-CTERM"/>
    <property type="match status" value="1"/>
</dbReference>
<feature type="signal peptide" evidence="2">
    <location>
        <begin position="1"/>
        <end position="24"/>
    </location>
</feature>
<keyword evidence="1" id="KW-0472">Membrane</keyword>